<keyword evidence="2" id="KW-1185">Reference proteome</keyword>
<evidence type="ECO:0008006" key="3">
    <source>
        <dbReference type="Google" id="ProtNLM"/>
    </source>
</evidence>
<dbReference type="Pfam" id="PF09844">
    <property type="entry name" value="DUF2071"/>
    <property type="match status" value="1"/>
</dbReference>
<dbReference type="SUPFAM" id="SSF160104">
    <property type="entry name" value="Acetoacetate decarboxylase-like"/>
    <property type="match status" value="1"/>
</dbReference>
<evidence type="ECO:0000313" key="2">
    <source>
        <dbReference type="Proteomes" id="UP000054387"/>
    </source>
</evidence>
<gene>
    <name evidence="1" type="ORF">AUR64_16195</name>
</gene>
<dbReference type="OrthoDB" id="263202at2157"/>
<evidence type="ECO:0000313" key="1">
    <source>
        <dbReference type="EMBL" id="KTG09321.1"/>
    </source>
</evidence>
<proteinExistence type="predicted"/>
<dbReference type="InterPro" id="IPR023375">
    <property type="entry name" value="ADC_dom_sf"/>
</dbReference>
<organism evidence="1 2">
    <name type="scientific">Haloprofundus marisrubri</name>
    <dbReference type="NCBI Taxonomy" id="1514971"/>
    <lineage>
        <taxon>Archaea</taxon>
        <taxon>Methanobacteriati</taxon>
        <taxon>Methanobacteriota</taxon>
        <taxon>Stenosarchaea group</taxon>
        <taxon>Halobacteria</taxon>
        <taxon>Halobacteriales</taxon>
        <taxon>Haloferacaceae</taxon>
        <taxon>Haloprofundus</taxon>
    </lineage>
</organism>
<dbReference type="Proteomes" id="UP000054387">
    <property type="component" value="Unassembled WGS sequence"/>
</dbReference>
<sequence length="244" mass="27200">MLPTIRGVIDRRILVNFRVDPEALDGVLPDPFSPQTVDGYGIAGICLIRFRDLRPRGFPAQFGVGSENAAHRIAVEWTEEGERRTGVYVPRRDTNSTFNTLLGGRLFSGVYHHASFETRESDSRYEVEMTSDDGEAYVQVAGDRADALPADSVFDSLSASSRFFEQGSLGHSPTKRGESYDAMELDAFEWEVTPLDVDSVGSSYFENSSEFDDDAVEFDHALLMEDIDHEWHERESVCSAPASN</sequence>
<protein>
    <recommendedName>
        <fullName evidence="3">DUF2071 domain-containing protein</fullName>
    </recommendedName>
</protein>
<dbReference type="EMBL" id="LOPU01000029">
    <property type="protein sequence ID" value="KTG09321.1"/>
    <property type="molecule type" value="Genomic_DNA"/>
</dbReference>
<dbReference type="Gene3D" id="2.40.400.10">
    <property type="entry name" value="Acetoacetate decarboxylase-like"/>
    <property type="match status" value="1"/>
</dbReference>
<dbReference type="InterPro" id="IPR018644">
    <property type="entry name" value="DUF2071"/>
</dbReference>
<dbReference type="AlphaFoldDB" id="A0A0W1R7H1"/>
<comment type="caution">
    <text evidence="1">The sequence shown here is derived from an EMBL/GenBank/DDBJ whole genome shotgun (WGS) entry which is preliminary data.</text>
</comment>
<dbReference type="RefSeq" id="WP_058582473.1">
    <property type="nucleotide sequence ID" value="NZ_LOPU01000029.1"/>
</dbReference>
<accession>A0A0W1R7H1</accession>
<name>A0A0W1R7H1_9EURY</name>
<reference evidence="1 2" key="1">
    <citation type="submission" date="2015-12" db="EMBL/GenBank/DDBJ databases">
        <title>Haloprofundus marisrubri gen. nov., sp. nov., an extremely halophilic archaeon isolated from the Discovery deep brine-seawater interface in the Red Sea.</title>
        <authorList>
            <person name="Zhang G."/>
            <person name="Stingl U."/>
            <person name="Rashid M."/>
        </authorList>
    </citation>
    <scope>NUCLEOTIDE SEQUENCE [LARGE SCALE GENOMIC DNA]</scope>
    <source>
        <strain evidence="1 2">SB9</strain>
    </source>
</reference>